<accession>A0ACD3RMW2</accession>
<name>A0ACD3RMW2_LARCR</name>
<organism evidence="1 2">
    <name type="scientific">Larimichthys crocea</name>
    <name type="common">Large yellow croaker</name>
    <name type="synonym">Pseudosciaena crocea</name>
    <dbReference type="NCBI Taxonomy" id="215358"/>
    <lineage>
        <taxon>Eukaryota</taxon>
        <taxon>Metazoa</taxon>
        <taxon>Chordata</taxon>
        <taxon>Craniata</taxon>
        <taxon>Vertebrata</taxon>
        <taxon>Euteleostomi</taxon>
        <taxon>Actinopterygii</taxon>
        <taxon>Neopterygii</taxon>
        <taxon>Teleostei</taxon>
        <taxon>Neoteleostei</taxon>
        <taxon>Acanthomorphata</taxon>
        <taxon>Eupercaria</taxon>
        <taxon>Sciaenidae</taxon>
        <taxon>Larimichthys</taxon>
    </lineage>
</organism>
<evidence type="ECO:0000313" key="1">
    <source>
        <dbReference type="EMBL" id="TMS20499.1"/>
    </source>
</evidence>
<protein>
    <submittedName>
        <fullName evidence="1">Uncharacterized protein</fullName>
    </submittedName>
</protein>
<dbReference type="Proteomes" id="UP000793456">
    <property type="component" value="Chromosome IV"/>
</dbReference>
<gene>
    <name evidence="1" type="ORF">E3U43_006992</name>
</gene>
<sequence>MRQSGIYRKQKQEPPGGTGQLITSLDPGPEERTKTTCLHERSRSSPSADLYGQKIQVPARKSETKYSHTESKPAEPLNTAAGFSDRGPGDCKVREKPVVEFERYSAPTPPPITGANPDSSRHRAACCHREPQTHVGPLAVSQSLPFLSPRTTASPSLRLTRGGRPLPWRSLPHPDAQRSTPTRHSPVPRAKSSPTALPTLTLTPPSSPPTLQREIQEQGKGLVDKGQGAVHHLSTSNPQPASSPPASTHRPSGLATMEGQRSPSPQFSPQRLSDKPPVSLQDEATNRMEHVMENQTSAVKKVPIRIVHSEGVTEKENCPFLQHSDPPAVEPEGPGVTRLGSLGAAGQDSVFCAFTRQREPDSTPAAQTDQYMSTVRDHINANSQQQQPDEPGDNRTARLSEDQKREELARDIMGKDKSLADILDQSKMKTTMDLMEGIFPQGEQLLEGAHQRRKLPPKQAVARPAEEREKEDSMAAAVTMVTSSTYYSTSAPKAELLIKMKDMQEQEQEEEDSEDELDIDLANKKQELIDSLSKKLQVLREARESLQEDVLDNNALGDEVEARVQQVCKPNELDKFRMFVGDLDKVVSLLLSLSGRLARVENALNSLEEDATAEERRTLIEKRKLLIRQHEDAKELKENLDRRERLVYEILGNYLPEESLTDYEHFVKMKSALIIEQRKLEDKIKLGEEQLKCLMDSLPIEQRLVF</sequence>
<comment type="caution">
    <text evidence="1">The sequence shown here is derived from an EMBL/GenBank/DDBJ whole genome shotgun (WGS) entry which is preliminary data.</text>
</comment>
<keyword evidence="2" id="KW-1185">Reference proteome</keyword>
<evidence type="ECO:0000313" key="2">
    <source>
        <dbReference type="Proteomes" id="UP000793456"/>
    </source>
</evidence>
<proteinExistence type="predicted"/>
<reference evidence="1" key="1">
    <citation type="submission" date="2018-11" db="EMBL/GenBank/DDBJ databases">
        <title>The sequence and de novo assembly of Larimichthys crocea genome using PacBio and Hi-C technologies.</title>
        <authorList>
            <person name="Xu P."/>
            <person name="Chen B."/>
            <person name="Zhou Z."/>
            <person name="Ke Q."/>
            <person name="Wu Y."/>
            <person name="Bai H."/>
            <person name="Pu F."/>
        </authorList>
    </citation>
    <scope>NUCLEOTIDE SEQUENCE</scope>
    <source>
        <tissue evidence="1">Muscle</tissue>
    </source>
</reference>
<dbReference type="EMBL" id="CM011677">
    <property type="protein sequence ID" value="TMS20499.1"/>
    <property type="molecule type" value="Genomic_DNA"/>
</dbReference>